<evidence type="ECO:0000313" key="1">
    <source>
        <dbReference type="EMBL" id="MBP2414220.1"/>
    </source>
</evidence>
<evidence type="ECO:0000313" key="2">
    <source>
        <dbReference type="Proteomes" id="UP000711614"/>
    </source>
</evidence>
<protein>
    <submittedName>
        <fullName evidence="1">Uncharacterized protein</fullName>
    </submittedName>
</protein>
<dbReference type="EMBL" id="JAGIOI010000001">
    <property type="protein sequence ID" value="MBP2414220.1"/>
    <property type="molecule type" value="Genomic_DNA"/>
</dbReference>
<proteinExistence type="predicted"/>
<accession>A0ABS4YZJ1</accession>
<name>A0ABS4YZJ1_9MICC</name>
<comment type="caution">
    <text evidence="1">The sequence shown here is derived from an EMBL/GenBank/DDBJ whole genome shotgun (WGS) entry which is preliminary data.</text>
</comment>
<keyword evidence="2" id="KW-1185">Reference proteome</keyword>
<dbReference type="RefSeq" id="WP_209681967.1">
    <property type="nucleotide sequence ID" value="NZ_JAGIOI010000001.1"/>
</dbReference>
<dbReference type="Proteomes" id="UP000711614">
    <property type="component" value="Unassembled WGS sequence"/>
</dbReference>
<organism evidence="1 2">
    <name type="scientific">Arthrobacter stackebrandtii</name>
    <dbReference type="NCBI Taxonomy" id="272161"/>
    <lineage>
        <taxon>Bacteria</taxon>
        <taxon>Bacillati</taxon>
        <taxon>Actinomycetota</taxon>
        <taxon>Actinomycetes</taxon>
        <taxon>Micrococcales</taxon>
        <taxon>Micrococcaceae</taxon>
        <taxon>Arthrobacter</taxon>
    </lineage>
</organism>
<gene>
    <name evidence="1" type="ORF">JOF48_003019</name>
</gene>
<sequence>MNGANIFLIICWLVSLAHGNGGTCGGAEPNNMGGLNLFALSISRGSAGTWGIELMRRCAMMIDPRPAGTENSLAIAGSLVTCSDCRTATYVTVESIQSVVPRLDGWVMVEYSCRKCGSCYALKASVQAVACFLTLSDTQRGVMKSSRYYIHCGEPMVRTGLHLTGVGDDDVGLSDAHYVRLSTDVLRCHCGFQMLLPG</sequence>
<reference evidence="1 2" key="1">
    <citation type="submission" date="2021-03" db="EMBL/GenBank/DDBJ databases">
        <title>Sequencing the genomes of 1000 actinobacteria strains.</title>
        <authorList>
            <person name="Klenk H.-P."/>
        </authorList>
    </citation>
    <scope>NUCLEOTIDE SEQUENCE [LARGE SCALE GENOMIC DNA]</scope>
    <source>
        <strain evidence="1 2">DSM 16005</strain>
    </source>
</reference>